<dbReference type="RefSeq" id="WP_267848642.1">
    <property type="nucleotide sequence ID" value="NZ_JAPMXC010000006.1"/>
</dbReference>
<gene>
    <name evidence="1" type="ORF">OVY01_16385</name>
</gene>
<evidence type="ECO:0000313" key="2">
    <source>
        <dbReference type="Proteomes" id="UP001082899"/>
    </source>
</evidence>
<dbReference type="InterPro" id="IPR018741">
    <property type="entry name" value="DUF2288"/>
</dbReference>
<reference evidence="1" key="1">
    <citation type="submission" date="2022-11" db="EMBL/GenBank/DDBJ databases">
        <title>Robbsia betulipollinis sp. nov., isolated from pollen of birch (Betula pendula).</title>
        <authorList>
            <person name="Shi H."/>
            <person name="Ambika Manirajan B."/>
            <person name="Ratering S."/>
            <person name="Geissler-Plaum R."/>
            <person name="Schnell S."/>
        </authorList>
    </citation>
    <scope>NUCLEOTIDE SEQUENCE</scope>
    <source>
        <strain evidence="1">Bb-Pol-6</strain>
    </source>
</reference>
<dbReference type="EMBL" id="JAPMXC010000006">
    <property type="protein sequence ID" value="MCY0388753.1"/>
    <property type="molecule type" value="Genomic_DNA"/>
</dbReference>
<accession>A0ABT3ZQB8</accession>
<keyword evidence="2" id="KW-1185">Reference proteome</keyword>
<name>A0ABT3ZQB8_9BURK</name>
<dbReference type="Pfam" id="PF10052">
    <property type="entry name" value="DUF2288"/>
    <property type="match status" value="1"/>
</dbReference>
<sequence length="109" mass="11661">MEPTELYLKLLTETARVRWSELTALFARGALIRIAGDLDLVSVAEAIATDESAQVAAWAAAGLLEKMPADLASGYEARDAELWAVVVSPWVVVQERPGTEAHAASSRPA</sequence>
<organism evidence="1 2">
    <name type="scientific">Robbsia betulipollinis</name>
    <dbReference type="NCBI Taxonomy" id="2981849"/>
    <lineage>
        <taxon>Bacteria</taxon>
        <taxon>Pseudomonadati</taxon>
        <taxon>Pseudomonadota</taxon>
        <taxon>Betaproteobacteria</taxon>
        <taxon>Burkholderiales</taxon>
        <taxon>Burkholderiaceae</taxon>
        <taxon>Robbsia</taxon>
    </lineage>
</organism>
<comment type="caution">
    <text evidence="1">The sequence shown here is derived from an EMBL/GenBank/DDBJ whole genome shotgun (WGS) entry which is preliminary data.</text>
</comment>
<dbReference type="Proteomes" id="UP001082899">
    <property type="component" value="Unassembled WGS sequence"/>
</dbReference>
<proteinExistence type="predicted"/>
<protein>
    <submittedName>
        <fullName evidence="1">DUF2288 family protein</fullName>
    </submittedName>
</protein>
<evidence type="ECO:0000313" key="1">
    <source>
        <dbReference type="EMBL" id="MCY0388753.1"/>
    </source>
</evidence>